<proteinExistence type="predicted"/>
<dbReference type="AlphaFoldDB" id="M3Y8R7"/>
<evidence type="ECO:0000313" key="2">
    <source>
        <dbReference type="Ensembl" id="ENSMPUP00000007724.1"/>
    </source>
</evidence>
<feature type="region of interest" description="Disordered" evidence="1">
    <location>
        <begin position="36"/>
        <end position="82"/>
    </location>
</feature>
<accession>M3Y8R7</accession>
<feature type="compositionally biased region" description="Basic and acidic residues" evidence="1">
    <location>
        <begin position="36"/>
        <end position="57"/>
    </location>
</feature>
<dbReference type="Ensembl" id="ENSMPUT00000007848.1">
    <property type="protein sequence ID" value="ENSMPUP00000007724.1"/>
    <property type="gene ID" value="ENSMPUG00000007781.1"/>
</dbReference>
<protein>
    <submittedName>
        <fullName evidence="2">Uncharacterized protein</fullName>
    </submittedName>
</protein>
<organism evidence="2">
    <name type="scientific">Mustela putorius furo</name>
    <name type="common">European domestic ferret</name>
    <name type="synonym">Mustela furo</name>
    <dbReference type="NCBI Taxonomy" id="9669"/>
    <lineage>
        <taxon>Eukaryota</taxon>
        <taxon>Metazoa</taxon>
        <taxon>Chordata</taxon>
        <taxon>Craniata</taxon>
        <taxon>Vertebrata</taxon>
        <taxon>Euteleostomi</taxon>
        <taxon>Mammalia</taxon>
        <taxon>Eutheria</taxon>
        <taxon>Laurasiatheria</taxon>
        <taxon>Carnivora</taxon>
        <taxon>Caniformia</taxon>
        <taxon>Musteloidea</taxon>
        <taxon>Mustelidae</taxon>
        <taxon>Mustelinae</taxon>
        <taxon>Mustela</taxon>
    </lineage>
</organism>
<name>M3Y8R7_MUSPF</name>
<dbReference type="EMBL" id="AEYP01009846">
    <property type="status" value="NOT_ANNOTATED_CDS"/>
    <property type="molecule type" value="Genomic_DNA"/>
</dbReference>
<sequence>MGSSHWLKFHVSTKDPEINPVNKHHFIYFRERARAGGAEREEERIPRELHAEQEPKLRLNPMTTRPLPELKPRARPLTNWATRAPHFTTTFKNLVKTNKQINKQK</sequence>
<reference evidence="2" key="1">
    <citation type="submission" date="2024-06" db="UniProtKB">
        <authorList>
            <consortium name="Ensembl"/>
        </authorList>
    </citation>
    <scope>IDENTIFICATION</scope>
</reference>
<dbReference type="InParanoid" id="M3Y8R7"/>
<dbReference type="HOGENOM" id="CLU_2242720_0_0_1"/>
<evidence type="ECO:0000256" key="1">
    <source>
        <dbReference type="SAM" id="MobiDB-lite"/>
    </source>
</evidence>